<name>A0A059KIM0_9BURK</name>
<organism evidence="2 3">
    <name type="scientific">Sphaerotilus natans subsp. natans DSM 6575</name>
    <dbReference type="NCBI Taxonomy" id="1286631"/>
    <lineage>
        <taxon>Bacteria</taxon>
        <taxon>Pseudomonadati</taxon>
        <taxon>Pseudomonadota</taxon>
        <taxon>Betaproteobacteria</taxon>
        <taxon>Burkholderiales</taxon>
        <taxon>Sphaerotilaceae</taxon>
        <taxon>Sphaerotilus</taxon>
    </lineage>
</organism>
<evidence type="ECO:0000313" key="3">
    <source>
        <dbReference type="Proteomes" id="UP000026714"/>
    </source>
</evidence>
<dbReference type="AlphaFoldDB" id="A0A059KIM0"/>
<dbReference type="STRING" id="34103.SAMN05421778_1441"/>
<keyword evidence="3" id="KW-1185">Reference proteome</keyword>
<feature type="domain" description="AAA-ATPase-like" evidence="1">
    <location>
        <begin position="49"/>
        <end position="153"/>
    </location>
</feature>
<dbReference type="eggNOG" id="COG1672">
    <property type="taxonomic scope" value="Bacteria"/>
</dbReference>
<comment type="caution">
    <text evidence="2">The sequence shown here is derived from an EMBL/GenBank/DDBJ whole genome shotgun (WGS) entry which is preliminary data.</text>
</comment>
<protein>
    <recommendedName>
        <fullName evidence="1">AAA-ATPase-like domain-containing protein</fullName>
    </recommendedName>
</protein>
<reference evidence="2 3" key="1">
    <citation type="journal article" date="2014" name="FEMS Microbiol. Ecol.">
        <title>Sphaerotilus natans encrusted with nanoball-shaped Fe(III) oxide minerals formed by nitrate-reducing mixotrophic Fe(II) oxidation.</title>
        <authorList>
            <person name="Park S."/>
            <person name="Kim D.H."/>
            <person name="Lee J.H."/>
            <person name="Hur H.G."/>
        </authorList>
    </citation>
    <scope>NUCLEOTIDE SEQUENCE [LARGE SCALE GENOMIC DNA]</scope>
    <source>
        <strain evidence="2 3">DSM 6575</strain>
    </source>
</reference>
<proteinExistence type="predicted"/>
<gene>
    <name evidence="2" type="ORF">X805_31840</name>
</gene>
<dbReference type="InterPro" id="IPR018631">
    <property type="entry name" value="AAA-ATPase-like_dom"/>
</dbReference>
<dbReference type="Proteomes" id="UP000026714">
    <property type="component" value="Unassembled WGS sequence"/>
</dbReference>
<evidence type="ECO:0000313" key="2">
    <source>
        <dbReference type="EMBL" id="KDB51225.1"/>
    </source>
</evidence>
<dbReference type="EMBL" id="AZRA01000096">
    <property type="protein sequence ID" value="KDB51225.1"/>
    <property type="molecule type" value="Genomic_DNA"/>
</dbReference>
<dbReference type="RefSeq" id="WP_076459089.1">
    <property type="nucleotide sequence ID" value="NZ_AZRA01000096.1"/>
</dbReference>
<accession>A0A059KIM0</accession>
<evidence type="ECO:0000259" key="1">
    <source>
        <dbReference type="Pfam" id="PF09820"/>
    </source>
</evidence>
<dbReference type="Pfam" id="PF09820">
    <property type="entry name" value="AAA-ATPase_like"/>
    <property type="match status" value="1"/>
</dbReference>
<sequence>MPRGDVSGCPNSPAVGGLRARSCASSSSCCTASRSSRFAQAPLPRLKLPLGIQNLRQIREVGHDDVAKSGMVVDLIDAGQCYFLSRPRRFGKRPLVDTLKELFEGNRALFTGLAAQRHSVTRIDLGEGEVHSRAELERPLNEIIDDHVHHLGLTWHPPSPSGRFGEPIHLDG</sequence>